<dbReference type="Gene3D" id="1.10.3720.10">
    <property type="entry name" value="MetI-like"/>
    <property type="match status" value="1"/>
</dbReference>
<evidence type="ECO:0000256" key="1">
    <source>
        <dbReference type="ARBA" id="ARBA00004651"/>
    </source>
</evidence>
<feature type="non-terminal residue" evidence="9">
    <location>
        <position position="194"/>
    </location>
</feature>
<keyword evidence="5 7" id="KW-1133">Transmembrane helix</keyword>
<dbReference type="PANTHER" id="PTHR43386:SF1">
    <property type="entry name" value="D,D-DIPEPTIDE TRANSPORT SYSTEM PERMEASE PROTEIN DDPC-RELATED"/>
    <property type="match status" value="1"/>
</dbReference>
<dbReference type="AlphaFoldDB" id="X1NHE1"/>
<proteinExistence type="predicted"/>
<evidence type="ECO:0000256" key="7">
    <source>
        <dbReference type="SAM" id="Phobius"/>
    </source>
</evidence>
<gene>
    <name evidence="9" type="ORF">S06H3_26072</name>
</gene>
<feature type="domain" description="ABC transmembrane type-1" evidence="8">
    <location>
        <begin position="1"/>
        <end position="184"/>
    </location>
</feature>
<protein>
    <recommendedName>
        <fullName evidence="8">ABC transmembrane type-1 domain-containing protein</fullName>
    </recommendedName>
</protein>
<dbReference type="PROSITE" id="PS50928">
    <property type="entry name" value="ABC_TM1"/>
    <property type="match status" value="1"/>
</dbReference>
<dbReference type="InterPro" id="IPR050366">
    <property type="entry name" value="BP-dependent_transpt_permease"/>
</dbReference>
<dbReference type="EMBL" id="BARV01015045">
    <property type="protein sequence ID" value="GAI26225.1"/>
    <property type="molecule type" value="Genomic_DNA"/>
</dbReference>
<evidence type="ECO:0000256" key="2">
    <source>
        <dbReference type="ARBA" id="ARBA00022448"/>
    </source>
</evidence>
<evidence type="ECO:0000256" key="3">
    <source>
        <dbReference type="ARBA" id="ARBA00022475"/>
    </source>
</evidence>
<evidence type="ECO:0000256" key="4">
    <source>
        <dbReference type="ARBA" id="ARBA00022692"/>
    </source>
</evidence>
<name>X1NHE1_9ZZZZ</name>
<dbReference type="GO" id="GO:0005886">
    <property type="term" value="C:plasma membrane"/>
    <property type="evidence" value="ECO:0007669"/>
    <property type="project" value="UniProtKB-SubCell"/>
</dbReference>
<feature type="transmembrane region" description="Helical" evidence="7">
    <location>
        <begin position="45"/>
        <end position="68"/>
    </location>
</feature>
<dbReference type="InterPro" id="IPR000515">
    <property type="entry name" value="MetI-like"/>
</dbReference>
<dbReference type="SUPFAM" id="SSF161098">
    <property type="entry name" value="MetI-like"/>
    <property type="match status" value="1"/>
</dbReference>
<dbReference type="CDD" id="cd06261">
    <property type="entry name" value="TM_PBP2"/>
    <property type="match status" value="1"/>
</dbReference>
<organism evidence="9">
    <name type="scientific">marine sediment metagenome</name>
    <dbReference type="NCBI Taxonomy" id="412755"/>
    <lineage>
        <taxon>unclassified sequences</taxon>
        <taxon>metagenomes</taxon>
        <taxon>ecological metagenomes</taxon>
    </lineage>
</organism>
<dbReference type="GO" id="GO:0055085">
    <property type="term" value="P:transmembrane transport"/>
    <property type="evidence" value="ECO:0007669"/>
    <property type="project" value="InterPro"/>
</dbReference>
<keyword evidence="6 7" id="KW-0472">Membrane</keyword>
<feature type="transmembrane region" description="Helical" evidence="7">
    <location>
        <begin position="6"/>
        <end position="24"/>
    </location>
</feature>
<evidence type="ECO:0000256" key="6">
    <source>
        <dbReference type="ARBA" id="ARBA00023136"/>
    </source>
</evidence>
<comment type="caution">
    <text evidence="9">The sequence shown here is derived from an EMBL/GenBank/DDBJ whole genome shotgun (WGS) entry which is preliminary data.</text>
</comment>
<evidence type="ECO:0000259" key="8">
    <source>
        <dbReference type="PROSITE" id="PS50928"/>
    </source>
</evidence>
<accession>X1NHE1</accession>
<sequence>MIGFVAASISAFIGILIGATSGYFGGKVDDILMRFTEMFLVIPRFFLILLIVALFGGSVWNVMIVIGITSWPGTARLVRAEFLSLKEREFVEAARLVGAKDFKIIFRHILPNALSPVIVSSSLRVAGAILSEAGLSFLGLGDLTHITWGQMLNRSQLFMRIAWWMAVFPGLMIFLTVLSLNLIGDGLNDALNPR</sequence>
<dbReference type="Pfam" id="PF00528">
    <property type="entry name" value="BPD_transp_1"/>
    <property type="match status" value="1"/>
</dbReference>
<evidence type="ECO:0000313" key="9">
    <source>
        <dbReference type="EMBL" id="GAI26225.1"/>
    </source>
</evidence>
<reference evidence="9" key="1">
    <citation type="journal article" date="2014" name="Front. Microbiol.">
        <title>High frequency of phylogenetically diverse reductive dehalogenase-homologous genes in deep subseafloor sedimentary metagenomes.</title>
        <authorList>
            <person name="Kawai M."/>
            <person name="Futagami T."/>
            <person name="Toyoda A."/>
            <person name="Takaki Y."/>
            <person name="Nishi S."/>
            <person name="Hori S."/>
            <person name="Arai W."/>
            <person name="Tsubouchi T."/>
            <person name="Morono Y."/>
            <person name="Uchiyama I."/>
            <person name="Ito T."/>
            <person name="Fujiyama A."/>
            <person name="Inagaki F."/>
            <person name="Takami H."/>
        </authorList>
    </citation>
    <scope>NUCLEOTIDE SEQUENCE</scope>
    <source>
        <strain evidence="9">Expedition CK06-06</strain>
    </source>
</reference>
<dbReference type="InterPro" id="IPR035906">
    <property type="entry name" value="MetI-like_sf"/>
</dbReference>
<keyword evidence="4 7" id="KW-0812">Transmembrane</keyword>
<comment type="subcellular location">
    <subcellularLocation>
        <location evidence="1">Cell membrane</location>
        <topology evidence="1">Multi-pass membrane protein</topology>
    </subcellularLocation>
</comment>
<feature type="transmembrane region" description="Helical" evidence="7">
    <location>
        <begin position="161"/>
        <end position="184"/>
    </location>
</feature>
<keyword evidence="2" id="KW-0813">Transport</keyword>
<dbReference type="PANTHER" id="PTHR43386">
    <property type="entry name" value="OLIGOPEPTIDE TRANSPORT SYSTEM PERMEASE PROTEIN APPC"/>
    <property type="match status" value="1"/>
</dbReference>
<evidence type="ECO:0000256" key="5">
    <source>
        <dbReference type="ARBA" id="ARBA00022989"/>
    </source>
</evidence>
<keyword evidence="3" id="KW-1003">Cell membrane</keyword>